<dbReference type="InterPro" id="IPR043519">
    <property type="entry name" value="NT_sf"/>
</dbReference>
<protein>
    <recommendedName>
        <fullName evidence="4">Nucleotidyltransferase</fullName>
    </recommendedName>
</protein>
<reference evidence="2 3" key="1">
    <citation type="submission" date="2023-04" db="EMBL/GenBank/DDBJ databases">
        <title>Tenacibaculum tangerinum sp. nov., isolated from sea tidal flat of South Korea.</title>
        <authorList>
            <person name="Lee S.H."/>
            <person name="Kim J.-J."/>
        </authorList>
    </citation>
    <scope>NUCLEOTIDE SEQUENCE [LARGE SCALE GENOMIC DNA]</scope>
    <source>
        <strain evidence="2 3">GRR-S3-23</strain>
    </source>
</reference>
<dbReference type="SUPFAM" id="SSF81301">
    <property type="entry name" value="Nucleotidyltransferase"/>
    <property type="match status" value="1"/>
</dbReference>
<evidence type="ECO:0000313" key="3">
    <source>
        <dbReference type="Proteomes" id="UP001232001"/>
    </source>
</evidence>
<keyword evidence="3" id="KW-1185">Reference proteome</keyword>
<accession>A0ABY8L3P6</accession>
<gene>
    <name evidence="2" type="ORF">P8625_02195</name>
</gene>
<organism evidence="2 3">
    <name type="scientific">Tenacibaculum tangerinum</name>
    <dbReference type="NCBI Taxonomy" id="3038772"/>
    <lineage>
        <taxon>Bacteria</taxon>
        <taxon>Pseudomonadati</taxon>
        <taxon>Bacteroidota</taxon>
        <taxon>Flavobacteriia</taxon>
        <taxon>Flavobacteriales</taxon>
        <taxon>Flavobacteriaceae</taxon>
        <taxon>Tenacibaculum</taxon>
    </lineage>
</organism>
<evidence type="ECO:0008006" key="4">
    <source>
        <dbReference type="Google" id="ProtNLM"/>
    </source>
</evidence>
<dbReference type="Proteomes" id="UP001232001">
    <property type="component" value="Chromosome"/>
</dbReference>
<keyword evidence="1" id="KW-0175">Coiled coil</keyword>
<dbReference type="Gene3D" id="3.30.460.10">
    <property type="entry name" value="Beta Polymerase, domain 2"/>
    <property type="match status" value="1"/>
</dbReference>
<name>A0ABY8L3P6_9FLAO</name>
<proteinExistence type="predicted"/>
<evidence type="ECO:0000256" key="1">
    <source>
        <dbReference type="SAM" id="Coils"/>
    </source>
</evidence>
<dbReference type="RefSeq" id="WP_279651871.1">
    <property type="nucleotide sequence ID" value="NZ_CP122539.1"/>
</dbReference>
<sequence length="200" mass="23575">MATDKTQHLQQVLETHRMAHIEKLLDKYKEKRQEVKEALEENYKDKIYNPINSGSYAKHTAINIKFDLDIVVPFKRNSFDTLEEMFNDVFDFLYEKYKDVADVRKQKVSIGIIFDADDNGDEINIDVVAGRELNQDQYAEDHNLNLFVNSQYGLLDEKTYIQTNIQAQIDHIKGKNNDRSIIRLLKIWKTTNNESYKSFF</sequence>
<feature type="coiled-coil region" evidence="1">
    <location>
        <begin position="18"/>
        <end position="45"/>
    </location>
</feature>
<evidence type="ECO:0000313" key="2">
    <source>
        <dbReference type="EMBL" id="WGH76000.1"/>
    </source>
</evidence>
<dbReference type="EMBL" id="CP122539">
    <property type="protein sequence ID" value="WGH76000.1"/>
    <property type="molecule type" value="Genomic_DNA"/>
</dbReference>